<dbReference type="AlphaFoldDB" id="E8LIE7"/>
<evidence type="ECO:0000313" key="2">
    <source>
        <dbReference type="Proteomes" id="UP000018458"/>
    </source>
</evidence>
<dbReference type="HOGENOM" id="CLU_074494_0_0_6"/>
<evidence type="ECO:0008006" key="3">
    <source>
        <dbReference type="Google" id="ProtNLM"/>
    </source>
</evidence>
<organism evidence="1 2">
    <name type="scientific">Succinatimonas hippei (strain DSM 22608 / JCM 16073 / KCTC 15190 / YIT 12066)</name>
    <dbReference type="NCBI Taxonomy" id="762983"/>
    <lineage>
        <taxon>Bacteria</taxon>
        <taxon>Pseudomonadati</taxon>
        <taxon>Pseudomonadota</taxon>
        <taxon>Gammaproteobacteria</taxon>
        <taxon>Aeromonadales</taxon>
        <taxon>Succinivibrionaceae</taxon>
        <taxon>Succinatimonas</taxon>
    </lineage>
</organism>
<sequence length="234" mass="26056">MARKVGLKQRRCRFNPVSFITAIIVQAGSQAKFTITSICARYAALSGQSMELKPFHNKIKKQSVVRLMGIVLKQYANLISTKFVRQKHGASLLEILKQHGLNIDDIEAIDGSYWHVNDKLADIFPGCRTAAKGDEQLDTYDEQGNAVRKEHKNAQIGMQTIFSLVSGMFKAVTFTAGTTDERAFVPVDKNHPALKIMDAGYVSYALLELMHKAGSYFMLRGKCNMTGKITSCFL</sequence>
<comment type="caution">
    <text evidence="1">The sequence shown here is derived from an EMBL/GenBank/DDBJ whole genome shotgun (WGS) entry which is preliminary data.</text>
</comment>
<dbReference type="EMBL" id="AEVO01000021">
    <property type="protein sequence ID" value="EFY07707.1"/>
    <property type="molecule type" value="Genomic_DNA"/>
</dbReference>
<gene>
    <name evidence="1" type="ORF">HMPREF9444_00464</name>
</gene>
<dbReference type="Proteomes" id="UP000018458">
    <property type="component" value="Unassembled WGS sequence"/>
</dbReference>
<protein>
    <recommendedName>
        <fullName evidence="3">Transposase IS4-like domain-containing protein</fullName>
    </recommendedName>
</protein>
<accession>E8LIE7</accession>
<feature type="non-terminal residue" evidence="1">
    <location>
        <position position="234"/>
    </location>
</feature>
<name>E8LIE7_SUCHY</name>
<reference evidence="1 2" key="1">
    <citation type="submission" date="2011-01" db="EMBL/GenBank/DDBJ databases">
        <authorList>
            <person name="Weinstock G."/>
            <person name="Sodergren E."/>
            <person name="Clifton S."/>
            <person name="Fulton L."/>
            <person name="Fulton B."/>
            <person name="Courtney L."/>
            <person name="Fronick C."/>
            <person name="Harrison M."/>
            <person name="Strong C."/>
            <person name="Farmer C."/>
            <person name="Delahaunty K."/>
            <person name="Markovic C."/>
            <person name="Hall O."/>
            <person name="Minx P."/>
            <person name="Tomlinson C."/>
            <person name="Mitreva M."/>
            <person name="Hou S."/>
            <person name="Chen J."/>
            <person name="Wollam A."/>
            <person name="Pepin K.H."/>
            <person name="Johnson M."/>
            <person name="Bhonagiri V."/>
            <person name="Zhang X."/>
            <person name="Suruliraj S."/>
            <person name="Warren W."/>
            <person name="Chinwalla A."/>
            <person name="Mardis E.R."/>
            <person name="Wilson R.K."/>
        </authorList>
    </citation>
    <scope>NUCLEOTIDE SEQUENCE [LARGE SCALE GENOMIC DNA]</scope>
    <source>
        <strain evidence="2">DSM 22608 / JCM 16073 / KCTC 15190 / YIT 12066</strain>
    </source>
</reference>
<keyword evidence="2" id="KW-1185">Reference proteome</keyword>
<evidence type="ECO:0000313" key="1">
    <source>
        <dbReference type="EMBL" id="EFY07707.1"/>
    </source>
</evidence>
<proteinExistence type="predicted"/>